<keyword evidence="7" id="KW-0472">Membrane</keyword>
<evidence type="ECO:0000256" key="1">
    <source>
        <dbReference type="ARBA" id="ARBA00004418"/>
    </source>
</evidence>
<evidence type="ECO:0000313" key="10">
    <source>
        <dbReference type="Proteomes" id="UP000190339"/>
    </source>
</evidence>
<dbReference type="UniPathway" id="UPA00286"/>
<evidence type="ECO:0000313" key="9">
    <source>
        <dbReference type="EMBL" id="SKB50932.1"/>
    </source>
</evidence>
<evidence type="ECO:0000256" key="7">
    <source>
        <dbReference type="SAM" id="Phobius"/>
    </source>
</evidence>
<keyword evidence="10" id="KW-1185">Reference proteome</keyword>
<dbReference type="RefSeq" id="WP_079512289.1">
    <property type="nucleotide sequence ID" value="NZ_FUYL01000005.1"/>
</dbReference>
<comment type="subcellular location">
    <subcellularLocation>
        <location evidence="1">Periplasm</location>
    </subcellularLocation>
</comment>
<evidence type="ECO:0000259" key="8">
    <source>
        <dbReference type="Pfam" id="PF16822"/>
    </source>
</evidence>
<dbReference type="GO" id="GO:0042597">
    <property type="term" value="C:periplasmic space"/>
    <property type="evidence" value="ECO:0007669"/>
    <property type="project" value="UniProtKB-SubCell"/>
</dbReference>
<gene>
    <name evidence="9" type="ORF">SAMN05660866_01818</name>
</gene>
<dbReference type="GO" id="GO:0016787">
    <property type="term" value="F:hydrolase activity"/>
    <property type="evidence" value="ECO:0007669"/>
    <property type="project" value="UniProtKB-KW"/>
</dbReference>
<dbReference type="GO" id="GO:0042121">
    <property type="term" value="P:alginic acid biosynthetic process"/>
    <property type="evidence" value="ECO:0007669"/>
    <property type="project" value="UniProtKB-UniPathway"/>
</dbReference>
<organism evidence="9 10">
    <name type="scientific">Maribacter arcticus</name>
    <dbReference type="NCBI Taxonomy" id="561365"/>
    <lineage>
        <taxon>Bacteria</taxon>
        <taxon>Pseudomonadati</taxon>
        <taxon>Bacteroidota</taxon>
        <taxon>Flavobacteriia</taxon>
        <taxon>Flavobacteriales</taxon>
        <taxon>Flavobacteriaceae</taxon>
        <taxon>Maribacter</taxon>
    </lineage>
</organism>
<keyword evidence="4" id="KW-0732">Signal</keyword>
<evidence type="ECO:0000256" key="3">
    <source>
        <dbReference type="ARBA" id="ARBA00022679"/>
    </source>
</evidence>
<proteinExistence type="predicted"/>
<feature type="transmembrane region" description="Helical" evidence="7">
    <location>
        <begin position="205"/>
        <end position="224"/>
    </location>
</feature>
<evidence type="ECO:0000256" key="2">
    <source>
        <dbReference type="ARBA" id="ARBA00005182"/>
    </source>
</evidence>
<dbReference type="STRING" id="561365.SAMN05660866_01818"/>
<keyword evidence="7" id="KW-1133">Transmembrane helix</keyword>
<keyword evidence="6" id="KW-0016">Alginate biosynthesis</keyword>
<keyword evidence="7" id="KW-0812">Transmembrane</keyword>
<keyword evidence="5" id="KW-0574">Periplasm</keyword>
<feature type="domain" description="AlgX/AlgJ SGNH hydrolase-like" evidence="8">
    <location>
        <begin position="290"/>
        <end position="460"/>
    </location>
</feature>
<sequence>MGKQLLAVIGGLLIFWFMFSILSNKKLKPTGITIDLETITLENDIFYIYYLQEGVKKWSDENSVHQRIQGSEAFQNLQFELPIDKTINRIRVDIGANKNQKPIVLKSITISSETGSIAISNDLLNSFDLNAYATLKDNLFSPKIVNGRYDPFLISKPVISEAIENLRKPKQQFNSTLIYFISILFSLSFYVFLINKKIEFQLNHVYIFLFVLIIVSPFLFQIFSNQNEKVSLEKRELAKMPEFTSVEKFPQEFENYFNDNFGLRNEMIDLFGRIKVNVFKSSPKPERVQFGSNKFLFYNNIDDEVFGSYTNTAPISIEDLNKMYTKFASRRDLLSKTGITYVVGFWPNKHSIYPEFLPASMRLQIKEENSQADQIINYFKKKDFDFFDVRKPVVAAKDNKNLYRTLDTHWNANGAYEAYRGFCQVTYATLGLTPFNISDFQIKYNDSYEGDLTNQLGVKSIYGYKDNLPTYDLIDKTKLYKTLVREGFPKGTIITQNDNSPKKQKVLIFRDSFTTALVQFISLHYKEVIYINGIYDQSIVDKVKPDVVISCRVERYMLSM</sequence>
<keyword evidence="3 9" id="KW-0808">Transferase</keyword>
<reference evidence="10" key="1">
    <citation type="submission" date="2017-02" db="EMBL/GenBank/DDBJ databases">
        <authorList>
            <person name="Varghese N."/>
            <person name="Submissions S."/>
        </authorList>
    </citation>
    <scope>NUCLEOTIDE SEQUENCE [LARGE SCALE GENOMIC DNA]</scope>
    <source>
        <strain evidence="10">DSM 23546</strain>
    </source>
</reference>
<evidence type="ECO:0000256" key="4">
    <source>
        <dbReference type="ARBA" id="ARBA00022729"/>
    </source>
</evidence>
<dbReference type="OrthoDB" id="175771at2"/>
<feature type="transmembrane region" description="Helical" evidence="7">
    <location>
        <begin position="6"/>
        <end position="22"/>
    </location>
</feature>
<dbReference type="GO" id="GO:0016740">
    <property type="term" value="F:transferase activity"/>
    <property type="evidence" value="ECO:0007669"/>
    <property type="project" value="UniProtKB-KW"/>
</dbReference>
<keyword evidence="9" id="KW-0378">Hydrolase</keyword>
<comment type="pathway">
    <text evidence="2">Glycan biosynthesis; alginate biosynthesis.</text>
</comment>
<accession>A0A1T5BUA1</accession>
<evidence type="ECO:0000256" key="6">
    <source>
        <dbReference type="ARBA" id="ARBA00022841"/>
    </source>
</evidence>
<dbReference type="InterPro" id="IPR031811">
    <property type="entry name" value="ALGX/ALGJ_SGNH-like"/>
</dbReference>
<protein>
    <submittedName>
        <fullName evidence="9">SGNH hydrolase-like domain-containing protein, acetyltransferase AlgX</fullName>
    </submittedName>
</protein>
<evidence type="ECO:0000256" key="5">
    <source>
        <dbReference type="ARBA" id="ARBA00022764"/>
    </source>
</evidence>
<dbReference type="AlphaFoldDB" id="A0A1T5BUA1"/>
<dbReference type="Pfam" id="PF16822">
    <property type="entry name" value="ALGX"/>
    <property type="match status" value="1"/>
</dbReference>
<dbReference type="EMBL" id="FUYL01000005">
    <property type="protein sequence ID" value="SKB50932.1"/>
    <property type="molecule type" value="Genomic_DNA"/>
</dbReference>
<name>A0A1T5BUA1_9FLAO</name>
<feature type="transmembrane region" description="Helical" evidence="7">
    <location>
        <begin position="176"/>
        <end position="193"/>
    </location>
</feature>
<dbReference type="Proteomes" id="UP000190339">
    <property type="component" value="Unassembled WGS sequence"/>
</dbReference>